<evidence type="ECO:0000256" key="1">
    <source>
        <dbReference type="SAM" id="MobiDB-lite"/>
    </source>
</evidence>
<sequence length="130" mass="14577">MKRYLDAHIAKAMCLPLSLLLTHLLIRESANVLVPRCARLHFDALRLGFLADCPGAHLGCCLDTSHSQASHTRSSTSKVYKKRHLCASPDRAFLLILIHRFDTILAPRSPHFQGERRSEPSRPPTRATLS</sequence>
<protein>
    <recommendedName>
        <fullName evidence="5">Secreted protein</fullName>
    </recommendedName>
</protein>
<reference evidence="3 4" key="1">
    <citation type="journal article" date="2018" name="Mol. Biol. Evol.">
        <title>Broad Genomic Sampling Reveals a Smut Pathogenic Ancestry of the Fungal Clade Ustilaginomycotina.</title>
        <authorList>
            <person name="Kijpornyongpan T."/>
            <person name="Mondo S.J."/>
            <person name="Barry K."/>
            <person name="Sandor L."/>
            <person name="Lee J."/>
            <person name="Lipzen A."/>
            <person name="Pangilinan J."/>
            <person name="LaButti K."/>
            <person name="Hainaut M."/>
            <person name="Henrissat B."/>
            <person name="Grigoriev I.V."/>
            <person name="Spatafora J.W."/>
            <person name="Aime M.C."/>
        </authorList>
    </citation>
    <scope>NUCLEOTIDE SEQUENCE [LARGE SCALE GENOMIC DNA]</scope>
    <source>
        <strain evidence="3 4">MCA 4658</strain>
    </source>
</reference>
<feature type="region of interest" description="Disordered" evidence="1">
    <location>
        <begin position="110"/>
        <end position="130"/>
    </location>
</feature>
<dbReference type="GeneID" id="37032239"/>
<gene>
    <name evidence="3" type="ORF">IE81DRAFT_142606</name>
</gene>
<feature type="signal peptide" evidence="2">
    <location>
        <begin position="1"/>
        <end position="29"/>
    </location>
</feature>
<dbReference type="InParanoid" id="A0A316VWT5"/>
<feature type="chain" id="PRO_5016421685" description="Secreted protein" evidence="2">
    <location>
        <begin position="30"/>
        <end position="130"/>
    </location>
</feature>
<dbReference type="AlphaFoldDB" id="A0A316VWT5"/>
<keyword evidence="4" id="KW-1185">Reference proteome</keyword>
<dbReference type="RefSeq" id="XP_025369267.1">
    <property type="nucleotide sequence ID" value="XM_025510369.1"/>
</dbReference>
<keyword evidence="2" id="KW-0732">Signal</keyword>
<dbReference type="OrthoDB" id="10590704at2759"/>
<accession>A0A316VWT5</accession>
<evidence type="ECO:0000313" key="4">
    <source>
        <dbReference type="Proteomes" id="UP000245783"/>
    </source>
</evidence>
<name>A0A316VWT5_9BASI</name>
<dbReference type="Proteomes" id="UP000245783">
    <property type="component" value="Unassembled WGS sequence"/>
</dbReference>
<evidence type="ECO:0000313" key="3">
    <source>
        <dbReference type="EMBL" id="PWN42107.1"/>
    </source>
</evidence>
<evidence type="ECO:0000256" key="2">
    <source>
        <dbReference type="SAM" id="SignalP"/>
    </source>
</evidence>
<evidence type="ECO:0008006" key="5">
    <source>
        <dbReference type="Google" id="ProtNLM"/>
    </source>
</evidence>
<dbReference type="EMBL" id="KZ819383">
    <property type="protein sequence ID" value="PWN42107.1"/>
    <property type="molecule type" value="Genomic_DNA"/>
</dbReference>
<organism evidence="3 4">
    <name type="scientific">Ceraceosorus guamensis</name>
    <dbReference type="NCBI Taxonomy" id="1522189"/>
    <lineage>
        <taxon>Eukaryota</taxon>
        <taxon>Fungi</taxon>
        <taxon>Dikarya</taxon>
        <taxon>Basidiomycota</taxon>
        <taxon>Ustilaginomycotina</taxon>
        <taxon>Exobasidiomycetes</taxon>
        <taxon>Ceraceosorales</taxon>
        <taxon>Ceraceosoraceae</taxon>
        <taxon>Ceraceosorus</taxon>
    </lineage>
</organism>
<proteinExistence type="predicted"/>